<reference evidence="1 2" key="1">
    <citation type="submission" date="2024-09" db="EMBL/GenBank/DDBJ databases">
        <title>Floridaenema gen nov. (Aerosakkonemataceae, Aerosakkonematales ord. nov., Cyanobacteria) from benthic tropical and subtropical fresh waters, with the description of four new species.</title>
        <authorList>
            <person name="Moretto J.A."/>
            <person name="Berthold D.E."/>
            <person name="Lefler F.W."/>
            <person name="Huang I.-S."/>
            <person name="Laughinghouse H. IV."/>
        </authorList>
    </citation>
    <scope>NUCLEOTIDE SEQUENCE [LARGE SCALE GENOMIC DNA]</scope>
    <source>
        <strain evidence="1 2">BLCC-F50</strain>
    </source>
</reference>
<gene>
    <name evidence="1" type="ORF">ACE1CI_20440</name>
</gene>
<dbReference type="Proteomes" id="UP001576784">
    <property type="component" value="Unassembled WGS sequence"/>
</dbReference>
<dbReference type="EMBL" id="JBHFNR010000149">
    <property type="protein sequence ID" value="MFB2895282.1"/>
    <property type="molecule type" value="Genomic_DNA"/>
</dbReference>
<protein>
    <submittedName>
        <fullName evidence="1">Uncharacterized protein</fullName>
    </submittedName>
</protein>
<proteinExistence type="predicted"/>
<sequence length="98" mass="11491">MAYVHEIKFFRQDNEVYAALYDNPPIFCQEFWIKNIRIQELGIKSIPENVQIGRKYKVKDLGIKPFYASKPMFDFLDKVAEIAWKEGTTLAIGTFLLK</sequence>
<dbReference type="RefSeq" id="WP_413264922.1">
    <property type="nucleotide sequence ID" value="NZ_JBHFNR010000149.1"/>
</dbReference>
<evidence type="ECO:0000313" key="1">
    <source>
        <dbReference type="EMBL" id="MFB2895282.1"/>
    </source>
</evidence>
<organism evidence="1 2">
    <name type="scientific">Floridaenema flaviceps BLCC-F50</name>
    <dbReference type="NCBI Taxonomy" id="3153642"/>
    <lineage>
        <taxon>Bacteria</taxon>
        <taxon>Bacillati</taxon>
        <taxon>Cyanobacteriota</taxon>
        <taxon>Cyanophyceae</taxon>
        <taxon>Oscillatoriophycideae</taxon>
        <taxon>Aerosakkonematales</taxon>
        <taxon>Aerosakkonemataceae</taxon>
        <taxon>Floridanema</taxon>
        <taxon>Floridanema flaviceps</taxon>
    </lineage>
</organism>
<keyword evidence="2" id="KW-1185">Reference proteome</keyword>
<accession>A0ABV4XUE2</accession>
<name>A0ABV4XUE2_9CYAN</name>
<evidence type="ECO:0000313" key="2">
    <source>
        <dbReference type="Proteomes" id="UP001576784"/>
    </source>
</evidence>
<comment type="caution">
    <text evidence="1">The sequence shown here is derived from an EMBL/GenBank/DDBJ whole genome shotgun (WGS) entry which is preliminary data.</text>
</comment>